<dbReference type="InterPro" id="IPR050834">
    <property type="entry name" value="Glycosyltransf_2"/>
</dbReference>
<feature type="domain" description="Glycosyltransferase 2-like" evidence="1">
    <location>
        <begin position="6"/>
        <end position="115"/>
    </location>
</feature>
<gene>
    <name evidence="2" type="ORF">SAMN05216499_102279</name>
</gene>
<proteinExistence type="predicted"/>
<protein>
    <submittedName>
        <fullName evidence="2">Glycosyltransferase, GT2 family</fullName>
    </submittedName>
</protein>
<accession>A0A1M6X1H9</accession>
<organism evidence="2 3">
    <name type="scientific">Actinacidiphila paucisporea</name>
    <dbReference type="NCBI Taxonomy" id="310782"/>
    <lineage>
        <taxon>Bacteria</taxon>
        <taxon>Bacillati</taxon>
        <taxon>Actinomycetota</taxon>
        <taxon>Actinomycetes</taxon>
        <taxon>Kitasatosporales</taxon>
        <taxon>Streptomycetaceae</taxon>
        <taxon>Actinacidiphila</taxon>
    </lineage>
</organism>
<dbReference type="STRING" id="310782.SAMN05216499_102279"/>
<dbReference type="Gene3D" id="3.90.550.10">
    <property type="entry name" value="Spore Coat Polysaccharide Biosynthesis Protein SpsA, Chain A"/>
    <property type="match status" value="1"/>
</dbReference>
<dbReference type="Proteomes" id="UP000184111">
    <property type="component" value="Unassembled WGS sequence"/>
</dbReference>
<evidence type="ECO:0000259" key="1">
    <source>
        <dbReference type="Pfam" id="PF00535"/>
    </source>
</evidence>
<keyword evidence="2" id="KW-0808">Transferase</keyword>
<dbReference type="PANTHER" id="PTHR43685">
    <property type="entry name" value="GLYCOSYLTRANSFERASE"/>
    <property type="match status" value="1"/>
</dbReference>
<name>A0A1M6X1H9_9ACTN</name>
<keyword evidence="3" id="KW-1185">Reference proteome</keyword>
<dbReference type="EMBL" id="FRBI01000002">
    <property type="protein sequence ID" value="SHK99786.1"/>
    <property type="molecule type" value="Genomic_DNA"/>
</dbReference>
<dbReference type="SUPFAM" id="SSF53448">
    <property type="entry name" value="Nucleotide-diphospho-sugar transferases"/>
    <property type="match status" value="1"/>
</dbReference>
<reference evidence="2 3" key="1">
    <citation type="submission" date="2016-11" db="EMBL/GenBank/DDBJ databases">
        <authorList>
            <person name="Jaros S."/>
            <person name="Januszkiewicz K."/>
            <person name="Wedrychowicz H."/>
        </authorList>
    </citation>
    <scope>NUCLEOTIDE SEQUENCE [LARGE SCALE GENOMIC DNA]</scope>
    <source>
        <strain evidence="2 3">CGMCC 4.2025</strain>
    </source>
</reference>
<dbReference type="Pfam" id="PF00535">
    <property type="entry name" value="Glycos_transf_2"/>
    <property type="match status" value="1"/>
</dbReference>
<dbReference type="InterPro" id="IPR029044">
    <property type="entry name" value="Nucleotide-diphossugar_trans"/>
</dbReference>
<evidence type="ECO:0000313" key="2">
    <source>
        <dbReference type="EMBL" id="SHK99786.1"/>
    </source>
</evidence>
<dbReference type="AlphaFoldDB" id="A0A1M6X1H9"/>
<dbReference type="PANTHER" id="PTHR43685:SF2">
    <property type="entry name" value="GLYCOSYLTRANSFERASE 2-LIKE DOMAIN-CONTAINING PROTEIN"/>
    <property type="match status" value="1"/>
</dbReference>
<dbReference type="InterPro" id="IPR001173">
    <property type="entry name" value="Glyco_trans_2-like"/>
</dbReference>
<dbReference type="GO" id="GO:0016740">
    <property type="term" value="F:transferase activity"/>
    <property type="evidence" value="ECO:0007669"/>
    <property type="project" value="UniProtKB-KW"/>
</dbReference>
<sequence>MDTIDIMLPHYGDTGLLQLAVNSILDQSDKDWRLTVVDDGREPGVPEWFASLDDERVRYQRNEQNLGITRNFRKCVDLVEHSHFVMMGSDDLMLPDYVATIRSMAAAAPDAAMYQPGVQVIDEHGEPVKTLVDEVKRRLYAPDATKALVLGGEPLATNLLSGNWLYFPSVCWRSDIVKKISFREDLSVIQDLALVIDLVQRGEQLAVDPTVCFRYRRHSTSLSSHEAMSGARFGEARRYFAGVADAMDEHGWHKAARAARRHVSMRLHALSMVPGALRSRQFTALRTLLTHAFAGGRKQPAAGQE</sequence>
<dbReference type="OrthoDB" id="3177103at2"/>
<evidence type="ECO:0000313" key="3">
    <source>
        <dbReference type="Proteomes" id="UP000184111"/>
    </source>
</evidence>
<dbReference type="RefSeq" id="WP_073493979.1">
    <property type="nucleotide sequence ID" value="NZ_FRBI01000002.1"/>
</dbReference>